<name>A0A6G4XT47_9ACTN</name>
<dbReference type="InterPro" id="IPR036259">
    <property type="entry name" value="MFS_trans_sf"/>
</dbReference>
<feature type="transmembrane region" description="Helical" evidence="2">
    <location>
        <begin position="308"/>
        <end position="327"/>
    </location>
</feature>
<feature type="transmembrane region" description="Helical" evidence="2">
    <location>
        <begin position="101"/>
        <end position="123"/>
    </location>
</feature>
<feature type="compositionally biased region" description="Low complexity" evidence="1">
    <location>
        <begin position="14"/>
        <end position="27"/>
    </location>
</feature>
<feature type="transmembrane region" description="Helical" evidence="2">
    <location>
        <begin position="395"/>
        <end position="414"/>
    </location>
</feature>
<keyword evidence="2" id="KW-1133">Transmembrane helix</keyword>
<dbReference type="PANTHER" id="PTHR23523:SF2">
    <property type="entry name" value="2-NITROIMIDAZOLE TRANSPORTER"/>
    <property type="match status" value="1"/>
</dbReference>
<gene>
    <name evidence="3" type="ORF">G6045_34625</name>
</gene>
<dbReference type="AlphaFoldDB" id="A0A6G4XT47"/>
<feature type="transmembrane region" description="Helical" evidence="2">
    <location>
        <begin position="75"/>
        <end position="94"/>
    </location>
</feature>
<feature type="transmembrane region" description="Helical" evidence="2">
    <location>
        <begin position="366"/>
        <end position="389"/>
    </location>
</feature>
<dbReference type="InterPro" id="IPR011701">
    <property type="entry name" value="MFS"/>
</dbReference>
<dbReference type="GO" id="GO:0022857">
    <property type="term" value="F:transmembrane transporter activity"/>
    <property type="evidence" value="ECO:0007669"/>
    <property type="project" value="InterPro"/>
</dbReference>
<dbReference type="InterPro" id="IPR052524">
    <property type="entry name" value="MFS_Cyanate_Porter"/>
</dbReference>
<dbReference type="PANTHER" id="PTHR23523">
    <property type="match status" value="1"/>
</dbReference>
<dbReference type="NCBIfam" id="TIGR00896">
    <property type="entry name" value="CynX"/>
    <property type="match status" value="1"/>
</dbReference>
<feature type="transmembrane region" description="Helical" evidence="2">
    <location>
        <begin position="35"/>
        <end position="55"/>
    </location>
</feature>
<keyword evidence="2" id="KW-0472">Membrane</keyword>
<feature type="transmembrane region" description="Helical" evidence="2">
    <location>
        <begin position="164"/>
        <end position="185"/>
    </location>
</feature>
<reference evidence="3 4" key="1">
    <citation type="submission" date="2020-02" db="EMBL/GenBank/DDBJ databases">
        <title>Whole-genome analyses of novel actinobacteria.</title>
        <authorList>
            <person name="Sahin N."/>
            <person name="Tokatli A."/>
        </authorList>
    </citation>
    <scope>NUCLEOTIDE SEQUENCE [LARGE SCALE GENOMIC DNA]</scope>
    <source>
        <strain evidence="3 4">YC504</strain>
    </source>
</reference>
<feature type="region of interest" description="Disordered" evidence="1">
    <location>
        <begin position="1"/>
        <end position="27"/>
    </location>
</feature>
<keyword evidence="2" id="KW-0812">Transmembrane</keyword>
<dbReference type="Gene3D" id="1.20.1250.20">
    <property type="entry name" value="MFS general substrate transporter like domains"/>
    <property type="match status" value="2"/>
</dbReference>
<evidence type="ECO:0000256" key="2">
    <source>
        <dbReference type="SAM" id="Phobius"/>
    </source>
</evidence>
<proteinExistence type="predicted"/>
<feature type="transmembrane region" description="Helical" evidence="2">
    <location>
        <begin position="129"/>
        <end position="152"/>
    </location>
</feature>
<feature type="transmembrane region" description="Helical" evidence="2">
    <location>
        <begin position="197"/>
        <end position="215"/>
    </location>
</feature>
<feature type="transmembrane region" description="Helical" evidence="2">
    <location>
        <begin position="243"/>
        <end position="263"/>
    </location>
</feature>
<dbReference type="Pfam" id="PF07690">
    <property type="entry name" value="MFS_1"/>
    <property type="match status" value="1"/>
</dbReference>
<keyword evidence="4" id="KW-1185">Reference proteome</keyword>
<dbReference type="GO" id="GO:0016020">
    <property type="term" value="C:membrane"/>
    <property type="evidence" value="ECO:0007669"/>
    <property type="project" value="InterPro"/>
</dbReference>
<sequence>MMAPMASEKSTVLPASEAAPSSSAQPEPASAARTWGVPFVIAGIVLAALNLRPAITSLGALLEEVRVGLGMSGSVAGVLTSVPPLCFAVFGSLAPRLARRFGPVAVVCGGMAAIATGLLVRPFTGSTAAFLATSALALAGIAVSNVLMPVVIKEWFPQRVGSMTGLYSMALALGTSLAAAITVPVTEALGGNWKTGLAVWAALAAAAVLPWLPLLRGRRSDMAERKASPQPTAKLKITRSRTAWSLAVFFGLQATGAYITMGWMPQIFRDAGVSAGTAGVLLAITMAVGVPLSFVIPRMAARMNHQGPIVVALGICGLIGYTGLYLAPAGGAWVWALVLGVSNCSFPLALTMVGMRARTGPGVVQLSAFAQSAGYLLSIPGPLLVGVLYQHSGGWEAPIVLMGALLVPQILFGVMAGRQRTVEDECAT</sequence>
<feature type="transmembrane region" description="Helical" evidence="2">
    <location>
        <begin position="275"/>
        <end position="296"/>
    </location>
</feature>
<comment type="caution">
    <text evidence="3">The sequence shown here is derived from an EMBL/GenBank/DDBJ whole genome shotgun (WGS) entry which is preliminary data.</text>
</comment>
<dbReference type="SUPFAM" id="SSF103473">
    <property type="entry name" value="MFS general substrate transporter"/>
    <property type="match status" value="1"/>
</dbReference>
<dbReference type="CDD" id="cd17339">
    <property type="entry name" value="MFS_NIMT_CynX_like"/>
    <property type="match status" value="1"/>
</dbReference>
<evidence type="ECO:0000313" key="4">
    <source>
        <dbReference type="Proteomes" id="UP000481109"/>
    </source>
</evidence>
<evidence type="ECO:0000256" key="1">
    <source>
        <dbReference type="SAM" id="MobiDB-lite"/>
    </source>
</evidence>
<accession>A0A6G4XT47</accession>
<dbReference type="Proteomes" id="UP000481109">
    <property type="component" value="Unassembled WGS sequence"/>
</dbReference>
<evidence type="ECO:0000313" key="3">
    <source>
        <dbReference type="EMBL" id="NGO80756.1"/>
    </source>
</evidence>
<organism evidence="3 4">
    <name type="scientific">Streptomyces mesophilus</name>
    <dbReference type="NCBI Taxonomy" id="1775132"/>
    <lineage>
        <taxon>Bacteria</taxon>
        <taxon>Bacillati</taxon>
        <taxon>Actinomycetota</taxon>
        <taxon>Actinomycetes</taxon>
        <taxon>Kitasatosporales</taxon>
        <taxon>Streptomycetaceae</taxon>
        <taxon>Streptomyces</taxon>
    </lineage>
</organism>
<dbReference type="InterPro" id="IPR004747">
    <property type="entry name" value="CynX-like"/>
</dbReference>
<feature type="transmembrane region" description="Helical" evidence="2">
    <location>
        <begin position="333"/>
        <end position="354"/>
    </location>
</feature>
<dbReference type="EMBL" id="JAAKZW010000246">
    <property type="protein sequence ID" value="NGO80756.1"/>
    <property type="molecule type" value="Genomic_DNA"/>
</dbReference>
<protein>
    <submittedName>
        <fullName evidence="3">MFS transporter</fullName>
    </submittedName>
</protein>